<accession>A0A0A9A9Y9</accession>
<protein>
    <submittedName>
        <fullName evidence="1">Uncharacterized protein</fullName>
    </submittedName>
</protein>
<evidence type="ECO:0000313" key="1">
    <source>
        <dbReference type="EMBL" id="JAD45810.1"/>
    </source>
</evidence>
<sequence length="73" mass="7752">MLKGLVIVCANGCFSSMTEANSKVKALLAGRKARQCCELLVLESALGKGGAPWDFQRGSDFSNVDPFAFIVLA</sequence>
<reference evidence="1" key="2">
    <citation type="journal article" date="2015" name="Data Brief">
        <title>Shoot transcriptome of the giant reed, Arundo donax.</title>
        <authorList>
            <person name="Barrero R.A."/>
            <person name="Guerrero F.D."/>
            <person name="Moolhuijzen P."/>
            <person name="Goolsby J.A."/>
            <person name="Tidwell J."/>
            <person name="Bellgard S.E."/>
            <person name="Bellgard M.I."/>
        </authorList>
    </citation>
    <scope>NUCLEOTIDE SEQUENCE</scope>
    <source>
        <tissue evidence="1">Shoot tissue taken approximately 20 cm above the soil surface</tissue>
    </source>
</reference>
<name>A0A0A9A9Y9_ARUDO</name>
<dbReference type="AlphaFoldDB" id="A0A0A9A9Y9"/>
<proteinExistence type="predicted"/>
<organism evidence="1">
    <name type="scientific">Arundo donax</name>
    <name type="common">Giant reed</name>
    <name type="synonym">Donax arundinaceus</name>
    <dbReference type="NCBI Taxonomy" id="35708"/>
    <lineage>
        <taxon>Eukaryota</taxon>
        <taxon>Viridiplantae</taxon>
        <taxon>Streptophyta</taxon>
        <taxon>Embryophyta</taxon>
        <taxon>Tracheophyta</taxon>
        <taxon>Spermatophyta</taxon>
        <taxon>Magnoliopsida</taxon>
        <taxon>Liliopsida</taxon>
        <taxon>Poales</taxon>
        <taxon>Poaceae</taxon>
        <taxon>PACMAD clade</taxon>
        <taxon>Arundinoideae</taxon>
        <taxon>Arundineae</taxon>
        <taxon>Arundo</taxon>
    </lineage>
</organism>
<dbReference type="EMBL" id="GBRH01252085">
    <property type="protein sequence ID" value="JAD45810.1"/>
    <property type="molecule type" value="Transcribed_RNA"/>
</dbReference>
<reference evidence="1" key="1">
    <citation type="submission" date="2014-09" db="EMBL/GenBank/DDBJ databases">
        <authorList>
            <person name="Magalhaes I.L.F."/>
            <person name="Oliveira U."/>
            <person name="Santos F.R."/>
            <person name="Vidigal T.H.D.A."/>
            <person name="Brescovit A.D."/>
            <person name="Santos A.J."/>
        </authorList>
    </citation>
    <scope>NUCLEOTIDE SEQUENCE</scope>
    <source>
        <tissue evidence="1">Shoot tissue taken approximately 20 cm above the soil surface</tissue>
    </source>
</reference>